<dbReference type="EMBL" id="AAHUDZ010000072">
    <property type="protein sequence ID" value="ECA3795249.1"/>
    <property type="molecule type" value="Genomic_DNA"/>
</dbReference>
<name>A0A5X6ESN2_SALET</name>
<dbReference type="AlphaFoldDB" id="A0A5X6ESN2"/>
<evidence type="ECO:0000313" key="1">
    <source>
        <dbReference type="EMBL" id="ECA3795249.1"/>
    </source>
</evidence>
<proteinExistence type="predicted"/>
<gene>
    <name evidence="1" type="ORF">EKG95_26290</name>
</gene>
<organism evidence="1">
    <name type="scientific">Salmonella enterica subsp. enterica serovar Aqua</name>
    <dbReference type="NCBI Taxonomy" id="1302615"/>
    <lineage>
        <taxon>Bacteria</taxon>
        <taxon>Pseudomonadati</taxon>
        <taxon>Pseudomonadota</taxon>
        <taxon>Gammaproteobacteria</taxon>
        <taxon>Enterobacterales</taxon>
        <taxon>Enterobacteriaceae</taxon>
        <taxon>Salmonella</taxon>
    </lineage>
</organism>
<sequence>MVPGNEKSDADFACYLTPVTFPWGMKPFFLITQQSVPGLLFPLRYTLRFQTHNGWLHYLLRLTVLIKRCYYPEINLILNLLYLSPESRVVYLSVIKVKFRYADTGIIFYTFI</sequence>
<protein>
    <submittedName>
        <fullName evidence="1">Uncharacterized protein</fullName>
    </submittedName>
</protein>
<reference evidence="1" key="1">
    <citation type="submission" date="2018-12" db="EMBL/GenBank/DDBJ databases">
        <authorList>
            <person name="Ashton P.M."/>
            <person name="Dallman T."/>
            <person name="Nair S."/>
            <person name="De Pinna E."/>
            <person name="Peters T."/>
            <person name="Grant K."/>
        </authorList>
    </citation>
    <scope>NUCLEOTIDE SEQUENCE</scope>
    <source>
        <strain evidence="1">650060</strain>
    </source>
</reference>
<accession>A0A5X6ESN2</accession>
<comment type="caution">
    <text evidence="1">The sequence shown here is derived from an EMBL/GenBank/DDBJ whole genome shotgun (WGS) entry which is preliminary data.</text>
</comment>